<accession>A0A0F9N4H2</accession>
<organism evidence="1">
    <name type="scientific">marine sediment metagenome</name>
    <dbReference type="NCBI Taxonomy" id="412755"/>
    <lineage>
        <taxon>unclassified sequences</taxon>
        <taxon>metagenomes</taxon>
        <taxon>ecological metagenomes</taxon>
    </lineage>
</organism>
<protein>
    <submittedName>
        <fullName evidence="1">Uncharacterized protein</fullName>
    </submittedName>
</protein>
<sequence length="44" mass="5162">MAPKKGNKKQYPDFLDDNFVSGTTASFKEFEEAARRLKKRIREL</sequence>
<evidence type="ECO:0000313" key="1">
    <source>
        <dbReference type="EMBL" id="KKM76382.1"/>
    </source>
</evidence>
<reference evidence="1" key="1">
    <citation type="journal article" date="2015" name="Nature">
        <title>Complex archaea that bridge the gap between prokaryotes and eukaryotes.</title>
        <authorList>
            <person name="Spang A."/>
            <person name="Saw J.H."/>
            <person name="Jorgensen S.L."/>
            <person name="Zaremba-Niedzwiedzka K."/>
            <person name="Martijn J."/>
            <person name="Lind A.E."/>
            <person name="van Eijk R."/>
            <person name="Schleper C."/>
            <person name="Guy L."/>
            <person name="Ettema T.J."/>
        </authorList>
    </citation>
    <scope>NUCLEOTIDE SEQUENCE</scope>
</reference>
<name>A0A0F9N4H2_9ZZZZ</name>
<proteinExistence type="predicted"/>
<dbReference type="EMBL" id="LAZR01008818">
    <property type="protein sequence ID" value="KKM76382.1"/>
    <property type="molecule type" value="Genomic_DNA"/>
</dbReference>
<comment type="caution">
    <text evidence="1">The sequence shown here is derived from an EMBL/GenBank/DDBJ whole genome shotgun (WGS) entry which is preliminary data.</text>
</comment>
<dbReference type="AlphaFoldDB" id="A0A0F9N4H2"/>
<gene>
    <name evidence="1" type="ORF">LCGC14_1380690</name>
</gene>